<dbReference type="GO" id="GO:0000155">
    <property type="term" value="F:phosphorelay sensor kinase activity"/>
    <property type="evidence" value="ECO:0007669"/>
    <property type="project" value="InterPro"/>
</dbReference>
<dbReference type="Gene3D" id="3.30.565.10">
    <property type="entry name" value="Histidine kinase-like ATPase, C-terminal domain"/>
    <property type="match status" value="1"/>
</dbReference>
<dbReference type="GO" id="GO:0006355">
    <property type="term" value="P:regulation of DNA-templated transcription"/>
    <property type="evidence" value="ECO:0007669"/>
    <property type="project" value="InterPro"/>
</dbReference>
<dbReference type="InterPro" id="IPR013767">
    <property type="entry name" value="PAS_fold"/>
</dbReference>
<dbReference type="OrthoDB" id="9808408at2"/>
<dbReference type="SMART" id="SM00304">
    <property type="entry name" value="HAMP"/>
    <property type="match status" value="1"/>
</dbReference>
<evidence type="ECO:0000313" key="13">
    <source>
        <dbReference type="EMBL" id="TJZ76304.1"/>
    </source>
</evidence>
<evidence type="ECO:0000256" key="4">
    <source>
        <dbReference type="ARBA" id="ARBA00022553"/>
    </source>
</evidence>
<dbReference type="InterPro" id="IPR003594">
    <property type="entry name" value="HATPase_dom"/>
</dbReference>
<evidence type="ECO:0000313" key="14">
    <source>
        <dbReference type="Proteomes" id="UP000310016"/>
    </source>
</evidence>
<dbReference type="PROSITE" id="PS50885">
    <property type="entry name" value="HAMP"/>
    <property type="match status" value="1"/>
</dbReference>
<dbReference type="Gene3D" id="6.10.340.10">
    <property type="match status" value="1"/>
</dbReference>
<dbReference type="PROSITE" id="PS50113">
    <property type="entry name" value="PAC"/>
    <property type="match status" value="1"/>
</dbReference>
<evidence type="ECO:0000256" key="8">
    <source>
        <dbReference type="SAM" id="Phobius"/>
    </source>
</evidence>
<evidence type="ECO:0000259" key="12">
    <source>
        <dbReference type="PROSITE" id="PS50885"/>
    </source>
</evidence>
<feature type="domain" description="PAS" evidence="10">
    <location>
        <begin position="242"/>
        <end position="300"/>
    </location>
</feature>
<dbReference type="Pfam" id="PF00989">
    <property type="entry name" value="PAS"/>
    <property type="match status" value="1"/>
</dbReference>
<dbReference type="SUPFAM" id="SSF158472">
    <property type="entry name" value="HAMP domain-like"/>
    <property type="match status" value="1"/>
</dbReference>
<name>A0A4U0QJQ7_9NEIS</name>
<dbReference type="PANTHER" id="PTHR42878:SF15">
    <property type="entry name" value="BACTERIOPHYTOCHROME"/>
    <property type="match status" value="1"/>
</dbReference>
<protein>
    <recommendedName>
        <fullName evidence="3">histidine kinase</fullName>
        <ecNumber evidence="3">2.7.13.3</ecNumber>
    </recommendedName>
</protein>
<dbReference type="SUPFAM" id="SSF55785">
    <property type="entry name" value="PYP-like sensor domain (PAS domain)"/>
    <property type="match status" value="1"/>
</dbReference>
<feature type="domain" description="HAMP" evidence="12">
    <location>
        <begin position="164"/>
        <end position="216"/>
    </location>
</feature>
<dbReference type="PROSITE" id="PS50112">
    <property type="entry name" value="PAS"/>
    <property type="match status" value="1"/>
</dbReference>
<sequence length="614" mass="69472">MTLSLRTALILAILAGLLLPASIAGYLRLESQLGEARAQMARDHGRIADILMLGMQEPLWNLAPESGRPLLDSVMSDERVVRVVISDNTLGTFLSANRPERRQGQLYALNRVVTKQGAQIGKVTVEFDDGRAIALIRSEQRQTIASVLVQLAFSLGLILFLIHSRILRPLDALTKQAKRLANQQLDQPFIWHRDDELGQLGHGLEATRQSLKAMFDTLEQKNLQLEADLISRRHIESALRASQGRFQRLVESTRVIPWDANPEEWRFVYVGPQAEQLLGYPQSVWYHENFLSTYLHPNDRHLAYQLFTEVRGDAPTEFECRLLAKDQRTVWVLLIAEHRHGADGHHLQGFLIDISARKEAEIELEKYRNHLEEGIELSTRALAAANHELETFAQSVSHDLRSPLRTIEGYIEVLLEDYSDTLDERARNYVVRMRGTMRHMGVLVDDLLTLSRLSRSEIRRQPVDLAAVAYEIVEELRALQPDRQVEIAFPDCLMASADPKLIRIVLYNLLDNAWKFTSHVPEPVISLEVNEANGQQVYQVSDNGVGFDMAQVIRLFLPFQRLHPPGEYEGNGIGLAIAQAIVQRHGGRIWAKGAPDEGTTFYFTLPEGRDVPGT</sequence>
<evidence type="ECO:0000259" key="10">
    <source>
        <dbReference type="PROSITE" id="PS50112"/>
    </source>
</evidence>
<keyword evidence="14" id="KW-1185">Reference proteome</keyword>
<dbReference type="PROSITE" id="PS50109">
    <property type="entry name" value="HIS_KIN"/>
    <property type="match status" value="1"/>
</dbReference>
<evidence type="ECO:0000256" key="5">
    <source>
        <dbReference type="ARBA" id="ARBA00022679"/>
    </source>
</evidence>
<dbReference type="CDD" id="cd00130">
    <property type="entry name" value="PAS"/>
    <property type="match status" value="1"/>
</dbReference>
<evidence type="ECO:0000259" key="9">
    <source>
        <dbReference type="PROSITE" id="PS50109"/>
    </source>
</evidence>
<dbReference type="CDD" id="cd06225">
    <property type="entry name" value="HAMP"/>
    <property type="match status" value="1"/>
</dbReference>
<dbReference type="Gene3D" id="3.30.450.20">
    <property type="entry name" value="PAS domain"/>
    <property type="match status" value="1"/>
</dbReference>
<evidence type="ECO:0000256" key="1">
    <source>
        <dbReference type="ARBA" id="ARBA00000085"/>
    </source>
</evidence>
<dbReference type="InterPro" id="IPR004358">
    <property type="entry name" value="Sig_transdc_His_kin-like_C"/>
</dbReference>
<proteinExistence type="predicted"/>
<dbReference type="SMART" id="SM00388">
    <property type="entry name" value="HisKA"/>
    <property type="match status" value="1"/>
</dbReference>
<keyword evidence="6" id="KW-0418">Kinase</keyword>
<gene>
    <name evidence="13" type="ORF">FAZ21_05880</name>
</gene>
<dbReference type="PANTHER" id="PTHR42878">
    <property type="entry name" value="TWO-COMPONENT HISTIDINE KINASE"/>
    <property type="match status" value="1"/>
</dbReference>
<dbReference type="CDD" id="cd00082">
    <property type="entry name" value="HisKA"/>
    <property type="match status" value="1"/>
</dbReference>
<dbReference type="FunFam" id="3.30.565.10:FF:000006">
    <property type="entry name" value="Sensor histidine kinase WalK"/>
    <property type="match status" value="1"/>
</dbReference>
<feature type="domain" description="Histidine kinase" evidence="9">
    <location>
        <begin position="395"/>
        <end position="609"/>
    </location>
</feature>
<keyword evidence="7 8" id="KW-0472">Membrane</keyword>
<feature type="transmembrane region" description="Helical" evidence="8">
    <location>
        <begin position="144"/>
        <end position="162"/>
    </location>
</feature>
<comment type="caution">
    <text evidence="13">The sequence shown here is derived from an EMBL/GenBank/DDBJ whole genome shotgun (WGS) entry which is preliminary data.</text>
</comment>
<dbReference type="GO" id="GO:0005886">
    <property type="term" value="C:plasma membrane"/>
    <property type="evidence" value="ECO:0007669"/>
    <property type="project" value="UniProtKB-SubCell"/>
</dbReference>
<dbReference type="Proteomes" id="UP000310016">
    <property type="component" value="Unassembled WGS sequence"/>
</dbReference>
<accession>A0A4U0QJQ7</accession>
<dbReference type="InterPro" id="IPR003661">
    <property type="entry name" value="HisK_dim/P_dom"/>
</dbReference>
<dbReference type="SUPFAM" id="SSF55874">
    <property type="entry name" value="ATPase domain of HSP90 chaperone/DNA topoisomerase II/histidine kinase"/>
    <property type="match status" value="1"/>
</dbReference>
<keyword evidence="4" id="KW-0597">Phosphoprotein</keyword>
<dbReference type="InterPro" id="IPR000700">
    <property type="entry name" value="PAS-assoc_C"/>
</dbReference>
<dbReference type="EMBL" id="SUMF01000003">
    <property type="protein sequence ID" value="TJZ76304.1"/>
    <property type="molecule type" value="Genomic_DNA"/>
</dbReference>
<dbReference type="InterPro" id="IPR000014">
    <property type="entry name" value="PAS"/>
</dbReference>
<dbReference type="Pfam" id="PF00512">
    <property type="entry name" value="HisKA"/>
    <property type="match status" value="1"/>
</dbReference>
<keyword evidence="8" id="KW-1133">Transmembrane helix</keyword>
<dbReference type="InterPro" id="IPR035965">
    <property type="entry name" value="PAS-like_dom_sf"/>
</dbReference>
<dbReference type="SMART" id="SM00387">
    <property type="entry name" value="HATPase_c"/>
    <property type="match status" value="1"/>
</dbReference>
<dbReference type="PRINTS" id="PR00344">
    <property type="entry name" value="BCTRLSENSOR"/>
</dbReference>
<dbReference type="SUPFAM" id="SSF47384">
    <property type="entry name" value="Homodimeric domain of signal transducing histidine kinase"/>
    <property type="match status" value="1"/>
</dbReference>
<dbReference type="SMART" id="SM00091">
    <property type="entry name" value="PAS"/>
    <property type="match status" value="1"/>
</dbReference>
<comment type="subcellular location">
    <subcellularLocation>
        <location evidence="2">Cell inner membrane</location>
        <topology evidence="2">Multi-pass membrane protein</topology>
    </subcellularLocation>
</comment>
<feature type="domain" description="PAC" evidence="11">
    <location>
        <begin position="316"/>
        <end position="366"/>
    </location>
</feature>
<dbReference type="InterPro" id="IPR050351">
    <property type="entry name" value="BphY/WalK/GraS-like"/>
</dbReference>
<keyword evidence="5" id="KW-0808">Transferase</keyword>
<dbReference type="GO" id="GO:0000156">
    <property type="term" value="F:phosphorelay response regulator activity"/>
    <property type="evidence" value="ECO:0007669"/>
    <property type="project" value="TreeGrafter"/>
</dbReference>
<dbReference type="GO" id="GO:0030295">
    <property type="term" value="F:protein kinase activator activity"/>
    <property type="evidence" value="ECO:0007669"/>
    <property type="project" value="TreeGrafter"/>
</dbReference>
<evidence type="ECO:0000256" key="6">
    <source>
        <dbReference type="ARBA" id="ARBA00022777"/>
    </source>
</evidence>
<organism evidence="13 14">
    <name type="scientific">Chitiniphilus eburneus</name>
    <dbReference type="NCBI Taxonomy" id="2571148"/>
    <lineage>
        <taxon>Bacteria</taxon>
        <taxon>Pseudomonadati</taxon>
        <taxon>Pseudomonadota</taxon>
        <taxon>Betaproteobacteria</taxon>
        <taxon>Neisseriales</taxon>
        <taxon>Chitinibacteraceae</taxon>
        <taxon>Chitiniphilus</taxon>
    </lineage>
</organism>
<comment type="catalytic activity">
    <reaction evidence="1">
        <text>ATP + protein L-histidine = ADP + protein N-phospho-L-histidine.</text>
        <dbReference type="EC" id="2.7.13.3"/>
    </reaction>
</comment>
<evidence type="ECO:0000259" key="11">
    <source>
        <dbReference type="PROSITE" id="PS50113"/>
    </source>
</evidence>
<dbReference type="InterPro" id="IPR003660">
    <property type="entry name" value="HAMP_dom"/>
</dbReference>
<dbReference type="GO" id="GO:0007234">
    <property type="term" value="P:osmosensory signaling via phosphorelay pathway"/>
    <property type="evidence" value="ECO:0007669"/>
    <property type="project" value="TreeGrafter"/>
</dbReference>
<reference evidence="13 14" key="1">
    <citation type="submission" date="2019-04" db="EMBL/GenBank/DDBJ databases">
        <title>Chitiniphilus eburnea sp. nov., a novel chitinolytic bacterium isolated from aquaculture sludge.</title>
        <authorList>
            <person name="Sheng M."/>
        </authorList>
    </citation>
    <scope>NUCLEOTIDE SEQUENCE [LARGE SCALE GENOMIC DNA]</scope>
    <source>
        <strain evidence="13 14">HX-2-15</strain>
    </source>
</reference>
<evidence type="ECO:0000256" key="7">
    <source>
        <dbReference type="ARBA" id="ARBA00023136"/>
    </source>
</evidence>
<dbReference type="EC" id="2.7.13.3" evidence="3"/>
<evidence type="ECO:0000256" key="2">
    <source>
        <dbReference type="ARBA" id="ARBA00004429"/>
    </source>
</evidence>
<dbReference type="InterPro" id="IPR005467">
    <property type="entry name" value="His_kinase_dom"/>
</dbReference>
<dbReference type="InterPro" id="IPR036890">
    <property type="entry name" value="HATPase_C_sf"/>
</dbReference>
<dbReference type="Gene3D" id="1.10.287.130">
    <property type="match status" value="1"/>
</dbReference>
<dbReference type="Pfam" id="PF00672">
    <property type="entry name" value="HAMP"/>
    <property type="match status" value="1"/>
</dbReference>
<evidence type="ECO:0000256" key="3">
    <source>
        <dbReference type="ARBA" id="ARBA00012438"/>
    </source>
</evidence>
<dbReference type="InterPro" id="IPR036097">
    <property type="entry name" value="HisK_dim/P_sf"/>
</dbReference>
<dbReference type="AlphaFoldDB" id="A0A4U0QJQ7"/>
<keyword evidence="8" id="KW-0812">Transmembrane</keyword>
<dbReference type="Pfam" id="PF02518">
    <property type="entry name" value="HATPase_c"/>
    <property type="match status" value="1"/>
</dbReference>
<dbReference type="NCBIfam" id="TIGR00229">
    <property type="entry name" value="sensory_box"/>
    <property type="match status" value="1"/>
</dbReference>